<evidence type="ECO:0000313" key="2">
    <source>
        <dbReference type="EMBL" id="CAE7558068.1"/>
    </source>
</evidence>
<keyword evidence="3" id="KW-1185">Reference proteome</keyword>
<evidence type="ECO:0000313" key="3">
    <source>
        <dbReference type="Proteomes" id="UP000649617"/>
    </source>
</evidence>
<feature type="compositionally biased region" description="Low complexity" evidence="1">
    <location>
        <begin position="575"/>
        <end position="585"/>
    </location>
</feature>
<dbReference type="EMBL" id="CAJNIZ010035225">
    <property type="protein sequence ID" value="CAE7558068.1"/>
    <property type="molecule type" value="Genomic_DNA"/>
</dbReference>
<feature type="compositionally biased region" description="Basic and acidic residues" evidence="1">
    <location>
        <begin position="993"/>
        <end position="1005"/>
    </location>
</feature>
<accession>A0A812U7H5</accession>
<feature type="region of interest" description="Disordered" evidence="1">
    <location>
        <begin position="543"/>
        <end position="617"/>
    </location>
</feature>
<sequence length="1378" mass="154578">MPRIPEIFPLDRDDDAQDFVGEHPAAEDEIPDDHVGRDPWLEALEREAAEHVIQGNPSEWRCVRCDSNMAVQTGLAQWTCTTCSGSEFYKTDRALRRLRMDHRLGDLLTMFRTDKSPRTPTYDPTVDPDAELPGQRPTYGSTDFVPGYSTDGVLAKAQAESQAGQAGSPSADGHQRGDDVSSPCFLVLGAFMEFLDGAIAWREGIQRQPGEGLKAFSNRYRRIERNLKVLVGSRYSLAFEDVAESMAMQFPDFKGAPPVIGRDGQPISRHKGGGKGQAPTSSGHAGKGGGSKRGGFTKKVYVAEVLSVTARKLAGMKLGRKFSGKGAHQTYMVRHADHGSIEVTDDVAYGAMFTVNVVFDVRRAPGGDLGFPDMMILDTACQRTCCGFGSGDPVKARRRLYMPAGIGQADLIIGAGSLYFWPETWPTSFLPQHRRLMLQPPPSWMRNWRRLVHSLRTFKRMVFIYMARAVNLGLVTTEIYLNVPPAMDARFEHPPSTRRRPDYVRYGNAYGKFARCKQCLKRWRWKADRAVWIERPDSKFDTSLLNSRPPLPSSSNTVSAQAAQPAEPLTRRSSTKPAGATTKAAASRRRRATRSAASGSDMSDAWNLLNNPLPPPESDYDWDEEDERVIYDSLPVTAQRPPPCVYGWHLEELETQSYVINMIKRLRPHVLHVAYPELLDLQLGSGRAFVLAADHPGIVECVVDSGAYGGKTADGEPIIKPFKFLTNIPGAASVLCKRLSEVERMYTVTVQGKNTRPSQVYPPKLVDELLGLYRAYVRSIDITRVATYQALPVYQNPVTDLAAWDPIIVTMLERSFGASDLSTSTRTELDVEARFRGPQGGAVLLLRLPRLHSVPYLQDNQRHQRNLLDIKRYTTVLYLKDNHQKHQHHLRRTFCKTPQNMDNLSLKRKGAGSQLQDGQQEPTPGGEVVDVDQELPSDVLDYAPSPEQEAMTTLFFADGVLHHLPPGQVPHEFYGPACDKFYQAHLSSDYRKDDVLNTDKPREEVDTSDSDWGDEPPASRTGGSRQGMTRVELKADIEAYKASVVKEHDSWMEWKSVKALTHKEAQAVLRDKILRKRILRARSCFRDKAKGLGALRAKCRVVALGHNDPDVFRLNRECPTPNRTSEHVLFLILTAGSNREFANTGKKWFGWTGDASTARRRTTSFVPPPSGRRADSGNWLWAITVIKRLKSLGYRQHSFDRMVFLLFNSSGELLSIIIVYVDDFLGVHREDYDVKPVWDAFRWGALDHIEVDKQFTSTLAAEACAADDACDRGSYVNLFLGEILYNVPAHRCQNKLLHLHVVDAKSLYDVVLSETPNLTDKRSLVNVRAIQEVISGEQMRWVPTHLQWADGLTKQSEELQIKTHLWLQSPHVILREDA</sequence>
<protein>
    <submittedName>
        <fullName evidence="2">GIP protein</fullName>
    </submittedName>
</protein>
<comment type="caution">
    <text evidence="2">The sequence shown here is derived from an EMBL/GenBank/DDBJ whole genome shotgun (WGS) entry which is preliminary data.</text>
</comment>
<feature type="region of interest" description="Disordered" evidence="1">
    <location>
        <begin position="157"/>
        <end position="178"/>
    </location>
</feature>
<feature type="compositionally biased region" description="Low complexity" evidence="1">
    <location>
        <begin position="543"/>
        <end position="556"/>
    </location>
</feature>
<dbReference type="Proteomes" id="UP000649617">
    <property type="component" value="Unassembled WGS sequence"/>
</dbReference>
<evidence type="ECO:0000256" key="1">
    <source>
        <dbReference type="SAM" id="MobiDB-lite"/>
    </source>
</evidence>
<feature type="region of interest" description="Disordered" evidence="1">
    <location>
        <begin position="254"/>
        <end position="292"/>
    </location>
</feature>
<feature type="region of interest" description="Disordered" evidence="1">
    <location>
        <begin position="114"/>
        <end position="143"/>
    </location>
</feature>
<name>A0A812U7H5_SYMPI</name>
<feature type="compositionally biased region" description="Polar residues" evidence="1">
    <location>
        <begin position="913"/>
        <end position="922"/>
    </location>
</feature>
<feature type="region of interest" description="Disordered" evidence="1">
    <location>
        <begin position="993"/>
        <end position="1028"/>
    </location>
</feature>
<feature type="compositionally biased region" description="Low complexity" evidence="1">
    <location>
        <begin position="157"/>
        <end position="172"/>
    </location>
</feature>
<reference evidence="2" key="1">
    <citation type="submission" date="2021-02" db="EMBL/GenBank/DDBJ databases">
        <authorList>
            <person name="Dougan E. K."/>
            <person name="Rhodes N."/>
            <person name="Thang M."/>
            <person name="Chan C."/>
        </authorList>
    </citation>
    <scope>NUCLEOTIDE SEQUENCE</scope>
</reference>
<proteinExistence type="predicted"/>
<feature type="region of interest" description="Disordered" evidence="1">
    <location>
        <begin position="908"/>
        <end position="927"/>
    </location>
</feature>
<organism evidence="2 3">
    <name type="scientific">Symbiodinium pilosum</name>
    <name type="common">Dinoflagellate</name>
    <dbReference type="NCBI Taxonomy" id="2952"/>
    <lineage>
        <taxon>Eukaryota</taxon>
        <taxon>Sar</taxon>
        <taxon>Alveolata</taxon>
        <taxon>Dinophyceae</taxon>
        <taxon>Suessiales</taxon>
        <taxon>Symbiodiniaceae</taxon>
        <taxon>Symbiodinium</taxon>
    </lineage>
</organism>
<gene>
    <name evidence="2" type="primary">GIP</name>
    <name evidence="2" type="ORF">SPIL2461_LOCUS14884</name>
</gene>